<dbReference type="AlphaFoldDB" id="A0A3B0TM67"/>
<organism evidence="1">
    <name type="scientific">hydrothermal vent metagenome</name>
    <dbReference type="NCBI Taxonomy" id="652676"/>
    <lineage>
        <taxon>unclassified sequences</taxon>
        <taxon>metagenomes</taxon>
        <taxon>ecological metagenomes</taxon>
    </lineage>
</organism>
<dbReference type="EMBL" id="UOEL01000143">
    <property type="protein sequence ID" value="VAW17293.1"/>
    <property type="molecule type" value="Genomic_DNA"/>
</dbReference>
<name>A0A3B0TM67_9ZZZZ</name>
<protein>
    <submittedName>
        <fullName evidence="1">Uncharacterized protein</fullName>
    </submittedName>
</protein>
<sequence length="92" mass="10539">MSILAPSVVKLSHALFEHQDVHCYEIGPLHIHKVELDCDFQKFSLSPQQYPIYFQTQNFIVPAVKVDAIGHYSFLSNYQKLHFALRGPPLVS</sequence>
<reference evidence="1" key="1">
    <citation type="submission" date="2018-06" db="EMBL/GenBank/DDBJ databases">
        <authorList>
            <person name="Zhirakovskaya E."/>
        </authorList>
    </citation>
    <scope>NUCLEOTIDE SEQUENCE</scope>
</reference>
<proteinExistence type="predicted"/>
<evidence type="ECO:0000313" key="1">
    <source>
        <dbReference type="EMBL" id="VAW17293.1"/>
    </source>
</evidence>
<gene>
    <name evidence="1" type="ORF">MNBD_BACTEROID03-2820</name>
</gene>
<accession>A0A3B0TM67</accession>